<feature type="region of interest" description="Disordered" evidence="1">
    <location>
        <begin position="138"/>
        <end position="163"/>
    </location>
</feature>
<evidence type="ECO:0000313" key="3">
    <source>
        <dbReference type="EMBL" id="MBA8887373.1"/>
    </source>
</evidence>
<evidence type="ECO:0000259" key="2">
    <source>
        <dbReference type="Pfam" id="PF00881"/>
    </source>
</evidence>
<dbReference type="NCBIfam" id="TIGR03605">
    <property type="entry name" value="antibiot_sagB"/>
    <property type="match status" value="1"/>
</dbReference>
<dbReference type="EMBL" id="JACGXL010000002">
    <property type="protein sequence ID" value="MBA8887373.1"/>
    <property type="molecule type" value="Genomic_DNA"/>
</dbReference>
<dbReference type="PANTHER" id="PTHR43745">
    <property type="entry name" value="NITROREDUCTASE MJ1384-RELATED"/>
    <property type="match status" value="1"/>
</dbReference>
<name>A0A839EXK8_9GAMM</name>
<accession>A0A839EXK8</accession>
<dbReference type="GO" id="GO:0016491">
    <property type="term" value="F:oxidoreductase activity"/>
    <property type="evidence" value="ECO:0007669"/>
    <property type="project" value="InterPro"/>
</dbReference>
<dbReference type="NCBIfam" id="TIGR04511">
    <property type="entry name" value="SagB_rel_DH_2"/>
    <property type="match status" value="1"/>
</dbReference>
<dbReference type="Gene3D" id="3.40.109.10">
    <property type="entry name" value="NADH Oxidase"/>
    <property type="match status" value="1"/>
</dbReference>
<dbReference type="CDD" id="cd02142">
    <property type="entry name" value="McbC_SagB-like_oxidoreductase"/>
    <property type="match status" value="1"/>
</dbReference>
<dbReference type="AlphaFoldDB" id="A0A839EXK8"/>
<feature type="domain" description="Nitroreductase" evidence="2">
    <location>
        <begin position="177"/>
        <end position="365"/>
    </location>
</feature>
<comment type="caution">
    <text evidence="3">The sequence shown here is derived from an EMBL/GenBank/DDBJ whole genome shotgun (WGS) entry which is preliminary data.</text>
</comment>
<dbReference type="InterPro" id="IPR000415">
    <property type="entry name" value="Nitroreductase-like"/>
</dbReference>
<dbReference type="SUPFAM" id="SSF55469">
    <property type="entry name" value="FMN-dependent nitroreductase-like"/>
    <property type="match status" value="1"/>
</dbReference>
<dbReference type="PANTHER" id="PTHR43745:SF2">
    <property type="entry name" value="NITROREDUCTASE MJ1384-RELATED"/>
    <property type="match status" value="1"/>
</dbReference>
<dbReference type="RefSeq" id="WP_182530451.1">
    <property type="nucleotide sequence ID" value="NZ_JACGXL010000002.1"/>
</dbReference>
<dbReference type="InterPro" id="IPR020051">
    <property type="entry name" value="SagB-type_dehydrogenase"/>
</dbReference>
<organism evidence="3 4">
    <name type="scientific">Dokdonella fugitiva</name>
    <dbReference type="NCBI Taxonomy" id="328517"/>
    <lineage>
        <taxon>Bacteria</taxon>
        <taxon>Pseudomonadati</taxon>
        <taxon>Pseudomonadota</taxon>
        <taxon>Gammaproteobacteria</taxon>
        <taxon>Lysobacterales</taxon>
        <taxon>Rhodanobacteraceae</taxon>
        <taxon>Dokdonella</taxon>
    </lineage>
</organism>
<dbReference type="InterPro" id="IPR052544">
    <property type="entry name" value="Bacteriocin_Proc_Enz"/>
</dbReference>
<keyword evidence="4" id="KW-1185">Reference proteome</keyword>
<dbReference type="Proteomes" id="UP000550401">
    <property type="component" value="Unassembled WGS sequence"/>
</dbReference>
<evidence type="ECO:0000313" key="4">
    <source>
        <dbReference type="Proteomes" id="UP000550401"/>
    </source>
</evidence>
<gene>
    <name evidence="3" type="ORF">FHW12_001587</name>
</gene>
<sequence length="386" mass="42518">MRLRRCAHLLIEPRERLEFDLALLAVGGDGLRKPVDLVALAPHLAGEVVVSPAEAAVAMAASPTDWRPYDAFEADAAVVEALRAKALFVVEGSDMDARDRLVRVTHWRAVAAANHYASRWSDIDTEAAQERLAEITQDSLLDRLGPSPPPVRERTPPSQRRKLTVPAPSAIDALLDHRVTCRNFDRTHALTREQLSAVLYRAYGARVVHDYAPGVQLLKKGVPSAGALHPTEAYLLVQHVDGVDPGLYHYHPVDHALEPIRAMDAEEAASTARRFVAAQGYFVDAHVMVMPTTRFRRTFWKYRNHAKAYRAVILDVGHLSQTMYLAATELGLGAFITAAINEVDIEQAFGLDPLEEGPLAVTGFGVRGAERNEIEFDPLNAIWPAS</sequence>
<reference evidence="3 4" key="1">
    <citation type="submission" date="2020-07" db="EMBL/GenBank/DDBJ databases">
        <title>Genomic Encyclopedia of Type Strains, Phase IV (KMG-V): Genome sequencing to study the core and pangenomes of soil and plant-associated prokaryotes.</title>
        <authorList>
            <person name="Whitman W."/>
        </authorList>
    </citation>
    <scope>NUCLEOTIDE SEQUENCE [LARGE SCALE GENOMIC DNA]</scope>
    <source>
        <strain evidence="3 4">RH2WT43</strain>
    </source>
</reference>
<evidence type="ECO:0000256" key="1">
    <source>
        <dbReference type="SAM" id="MobiDB-lite"/>
    </source>
</evidence>
<dbReference type="InterPro" id="IPR030965">
    <property type="entry name" value="SagB-rel_DH_2"/>
</dbReference>
<proteinExistence type="predicted"/>
<dbReference type="InterPro" id="IPR029479">
    <property type="entry name" value="Nitroreductase"/>
</dbReference>
<protein>
    <submittedName>
        <fullName evidence="3">Putative peptide maturation dehydrogenase</fullName>
    </submittedName>
</protein>
<dbReference type="Pfam" id="PF00881">
    <property type="entry name" value="Nitroreductase"/>
    <property type="match status" value="1"/>
</dbReference>